<dbReference type="InterPro" id="IPR052190">
    <property type="entry name" value="Euk-Arch_PrmC-MTase"/>
</dbReference>
<evidence type="ECO:0000259" key="5">
    <source>
        <dbReference type="Pfam" id="PF05175"/>
    </source>
</evidence>
<evidence type="ECO:0000256" key="3">
    <source>
        <dbReference type="ARBA" id="ARBA00022679"/>
    </source>
</evidence>
<dbReference type="STRING" id="1111738.GCA_000427905_02325"/>
<comment type="similarity">
    <text evidence="1">Belongs to the eukaryotic/archaeal PrmC-related family.</text>
</comment>
<keyword evidence="4" id="KW-0949">S-adenosyl-L-methionine</keyword>
<evidence type="ECO:0000313" key="6">
    <source>
        <dbReference type="EMBL" id="PZN00754.1"/>
    </source>
</evidence>
<dbReference type="GO" id="GO:0035657">
    <property type="term" value="C:eRF1 methyltransferase complex"/>
    <property type="evidence" value="ECO:0007669"/>
    <property type="project" value="TreeGrafter"/>
</dbReference>
<evidence type="ECO:0000256" key="2">
    <source>
        <dbReference type="ARBA" id="ARBA00022603"/>
    </source>
</evidence>
<dbReference type="InterPro" id="IPR002052">
    <property type="entry name" value="DNA_methylase_N6_adenine_CS"/>
</dbReference>
<dbReference type="GO" id="GO:0008757">
    <property type="term" value="F:S-adenosylmethionine-dependent methyltransferase activity"/>
    <property type="evidence" value="ECO:0007669"/>
    <property type="project" value="TreeGrafter"/>
</dbReference>
<dbReference type="GO" id="GO:0003676">
    <property type="term" value="F:nucleic acid binding"/>
    <property type="evidence" value="ECO:0007669"/>
    <property type="project" value="InterPro"/>
</dbReference>
<dbReference type="InterPro" id="IPR004557">
    <property type="entry name" value="PrmC-related"/>
</dbReference>
<evidence type="ECO:0000256" key="1">
    <source>
        <dbReference type="ARBA" id="ARBA00006149"/>
    </source>
</evidence>
<dbReference type="NCBIfam" id="TIGR00537">
    <property type="entry name" value="hemK_rel_arch"/>
    <property type="match status" value="1"/>
</dbReference>
<accession>A0A2W4LSV9</accession>
<dbReference type="CDD" id="cd02440">
    <property type="entry name" value="AdoMet_MTases"/>
    <property type="match status" value="1"/>
</dbReference>
<dbReference type="PANTHER" id="PTHR45875">
    <property type="entry name" value="METHYLTRANSFERASE N6AMT1"/>
    <property type="match status" value="1"/>
</dbReference>
<reference evidence="6" key="1">
    <citation type="submission" date="2018-05" db="EMBL/GenBank/DDBJ databases">
        <authorList>
            <person name="Lanie J.A."/>
            <person name="Ng W.-L."/>
            <person name="Kazmierczak K.M."/>
            <person name="Andrzejewski T.M."/>
            <person name="Davidsen T.M."/>
            <person name="Wayne K.J."/>
            <person name="Tettelin H."/>
            <person name="Glass J.I."/>
            <person name="Rusch D."/>
            <person name="Podicherti R."/>
            <person name="Tsui H.-C.T."/>
            <person name="Winkler M.E."/>
        </authorList>
    </citation>
    <scope>NUCLEOTIDE SEQUENCE</scope>
    <source>
        <strain evidence="6">ZC4RG45</strain>
    </source>
</reference>
<keyword evidence="2 6" id="KW-0489">Methyltransferase</keyword>
<dbReference type="GO" id="GO:0032259">
    <property type="term" value="P:methylation"/>
    <property type="evidence" value="ECO:0007669"/>
    <property type="project" value="UniProtKB-KW"/>
</dbReference>
<dbReference type="EMBL" id="QGUI01000063">
    <property type="protein sequence ID" value="PZN00754.1"/>
    <property type="molecule type" value="Genomic_DNA"/>
</dbReference>
<sequence length="212" mass="23113">MELIAPPGVYRPQNDTWMLAEAVATAGVQDADVLDVGTGTGALAIAALRSGARSATGLDISARAIAAAWLNARRHRVQLRLRRGDIRTLHGQQYDVILSNPPYVPSMRARVTGAARAWDAGIDGRQVLDPLCRSAARLLRPGGFLLLVQSALSGPDLSVRMLREAGLQADIVERRTLPFGPVLRSRVTWLERRGLIEPGERVEELVMIRAER</sequence>
<protein>
    <submittedName>
        <fullName evidence="6">Methyltransferase</fullName>
    </submittedName>
</protein>
<organism evidence="6">
    <name type="scientific">Thermocrispum agreste</name>
    <dbReference type="NCBI Taxonomy" id="37925"/>
    <lineage>
        <taxon>Bacteria</taxon>
        <taxon>Bacillati</taxon>
        <taxon>Actinomycetota</taxon>
        <taxon>Actinomycetes</taxon>
        <taxon>Pseudonocardiales</taxon>
        <taxon>Pseudonocardiaceae</taxon>
        <taxon>Thermocrispum</taxon>
    </lineage>
</organism>
<dbReference type="AlphaFoldDB" id="A0A2W4LSV9"/>
<name>A0A2W4LSV9_9PSEU</name>
<dbReference type="GO" id="GO:0008170">
    <property type="term" value="F:N-methyltransferase activity"/>
    <property type="evidence" value="ECO:0007669"/>
    <property type="project" value="UniProtKB-ARBA"/>
</dbReference>
<proteinExistence type="inferred from homology"/>
<keyword evidence="3 6" id="KW-0808">Transferase</keyword>
<dbReference type="SUPFAM" id="SSF53335">
    <property type="entry name" value="S-adenosyl-L-methionine-dependent methyltransferases"/>
    <property type="match status" value="1"/>
</dbReference>
<dbReference type="Gene3D" id="3.40.50.150">
    <property type="entry name" value="Vaccinia Virus protein VP39"/>
    <property type="match status" value="1"/>
</dbReference>
<dbReference type="Pfam" id="PF05175">
    <property type="entry name" value="MTS"/>
    <property type="match status" value="1"/>
</dbReference>
<dbReference type="PANTHER" id="PTHR45875:SF1">
    <property type="entry name" value="METHYLTRANSFERASE N6AMT1"/>
    <property type="match status" value="1"/>
</dbReference>
<gene>
    <name evidence="6" type="ORF">DIU77_02785</name>
</gene>
<dbReference type="InterPro" id="IPR007848">
    <property type="entry name" value="Small_mtfrase_dom"/>
</dbReference>
<feature type="domain" description="Methyltransferase small" evidence="5">
    <location>
        <begin position="15"/>
        <end position="150"/>
    </location>
</feature>
<evidence type="ECO:0000256" key="4">
    <source>
        <dbReference type="ARBA" id="ARBA00022691"/>
    </source>
</evidence>
<dbReference type="PROSITE" id="PS00092">
    <property type="entry name" value="N6_MTASE"/>
    <property type="match status" value="1"/>
</dbReference>
<dbReference type="GO" id="GO:0008276">
    <property type="term" value="F:protein methyltransferase activity"/>
    <property type="evidence" value="ECO:0007669"/>
    <property type="project" value="TreeGrafter"/>
</dbReference>
<dbReference type="InterPro" id="IPR029063">
    <property type="entry name" value="SAM-dependent_MTases_sf"/>
</dbReference>
<comment type="caution">
    <text evidence="6">The sequence shown here is derived from an EMBL/GenBank/DDBJ whole genome shotgun (WGS) entry which is preliminary data.</text>
</comment>